<feature type="domain" description="SAP" evidence="2">
    <location>
        <begin position="8"/>
        <end position="42"/>
    </location>
</feature>
<dbReference type="CDD" id="cd12432">
    <property type="entry name" value="RRM_ACINU"/>
    <property type="match status" value="1"/>
</dbReference>
<dbReference type="Pfam" id="PF02037">
    <property type="entry name" value="SAP"/>
    <property type="match status" value="1"/>
</dbReference>
<evidence type="ECO:0000259" key="2">
    <source>
        <dbReference type="PROSITE" id="PS50800"/>
    </source>
</evidence>
<reference evidence="4" key="1">
    <citation type="submission" date="2014-09" db="EMBL/GenBank/DDBJ databases">
        <authorList>
            <person name="Sharma Rahul"/>
            <person name="Thines Marco"/>
        </authorList>
    </citation>
    <scope>NUCLEOTIDE SEQUENCE [LARGE SCALE GENOMIC DNA]</scope>
</reference>
<feature type="compositionally biased region" description="Polar residues" evidence="1">
    <location>
        <begin position="122"/>
        <end position="132"/>
    </location>
</feature>
<sequence>MALDANALSHLKVKDLQRELKKRDLDTSGLKAMLLQRLKAHLQQEELQEECRQADYDNEKKSKEITDNDKVLKTVDERKDDDKHEFTQEQNGEGILRVKRDVEAILKDKDEDAPNVKKAKLTTETETISSQPENEDTKPAILAAKSLDTSKDTEDTAELATETRTTLRIDNFIRPFTLNAVKTLVQELGNFVENGFWMDAIKTHCFVTYPTSEIAVKTSKSLNGKVWPPENGRSLQVKFVDHTAMEVVQSGEANIPSQPKIKDSEVTPSTQRQVVTIDEFFQKTETKPVLYYLPLTDEEVKERKQRQGQQPMGQPRKRRHRGGRKQNSVARFSMFDEDEYLFQH</sequence>
<dbReference type="PROSITE" id="PS50800">
    <property type="entry name" value="SAP"/>
    <property type="match status" value="1"/>
</dbReference>
<dbReference type="Proteomes" id="UP000054928">
    <property type="component" value="Unassembled WGS sequence"/>
</dbReference>
<evidence type="ECO:0000313" key="3">
    <source>
        <dbReference type="EMBL" id="CEG35284.1"/>
    </source>
</evidence>
<feature type="region of interest" description="Disordered" evidence="1">
    <location>
        <begin position="300"/>
        <end position="330"/>
    </location>
</feature>
<organism evidence="3 4">
    <name type="scientific">Plasmopara halstedii</name>
    <name type="common">Downy mildew of sunflower</name>
    <dbReference type="NCBI Taxonomy" id="4781"/>
    <lineage>
        <taxon>Eukaryota</taxon>
        <taxon>Sar</taxon>
        <taxon>Stramenopiles</taxon>
        <taxon>Oomycota</taxon>
        <taxon>Peronosporomycetes</taxon>
        <taxon>Peronosporales</taxon>
        <taxon>Peronosporaceae</taxon>
        <taxon>Plasmopara</taxon>
    </lineage>
</organism>
<dbReference type="AlphaFoldDB" id="A0A0P1A467"/>
<dbReference type="Pfam" id="PF16294">
    <property type="entry name" value="RSB_motif"/>
    <property type="match status" value="1"/>
</dbReference>
<dbReference type="GeneID" id="36404466"/>
<dbReference type="SMART" id="SM00513">
    <property type="entry name" value="SAP"/>
    <property type="match status" value="1"/>
</dbReference>
<dbReference type="InterPro" id="IPR035979">
    <property type="entry name" value="RBD_domain_sf"/>
</dbReference>
<dbReference type="InterPro" id="IPR036361">
    <property type="entry name" value="SAP_dom_sf"/>
</dbReference>
<dbReference type="OrthoDB" id="5348404at2759"/>
<dbReference type="Gene3D" id="3.30.70.330">
    <property type="match status" value="1"/>
</dbReference>
<dbReference type="PANTHER" id="PTHR47031">
    <property type="entry name" value="SAP DNA-BINDING DOMAIN-CONTAINING PROTEIN"/>
    <property type="match status" value="1"/>
</dbReference>
<dbReference type="EMBL" id="CCYD01000041">
    <property type="protein sequence ID" value="CEG35284.1"/>
    <property type="molecule type" value="Genomic_DNA"/>
</dbReference>
<dbReference type="SUPFAM" id="SSF54928">
    <property type="entry name" value="RNA-binding domain, RBD"/>
    <property type="match status" value="1"/>
</dbReference>
<dbReference type="GO" id="GO:0003676">
    <property type="term" value="F:nucleic acid binding"/>
    <property type="evidence" value="ECO:0007669"/>
    <property type="project" value="InterPro"/>
</dbReference>
<dbReference type="InterPro" id="IPR003034">
    <property type="entry name" value="SAP_dom"/>
</dbReference>
<protein>
    <submittedName>
        <fullName evidence="3">Acinus (Induces apoptotic chromatin condensation)</fullName>
    </submittedName>
</protein>
<dbReference type="InterPro" id="IPR034257">
    <property type="entry name" value="Acinus_RRM"/>
</dbReference>
<keyword evidence="4" id="KW-1185">Reference proteome</keyword>
<name>A0A0P1A467_PLAHL</name>
<proteinExistence type="predicted"/>
<dbReference type="InterPro" id="IPR032552">
    <property type="entry name" value="RSB_motif"/>
</dbReference>
<evidence type="ECO:0000256" key="1">
    <source>
        <dbReference type="SAM" id="MobiDB-lite"/>
    </source>
</evidence>
<dbReference type="PANTHER" id="PTHR47031:SF3">
    <property type="entry name" value="SAP DOMAIN-CONTAINING PROTEIN"/>
    <property type="match status" value="1"/>
</dbReference>
<accession>A0A0P1A467</accession>
<feature type="compositionally biased region" description="Basic residues" evidence="1">
    <location>
        <begin position="315"/>
        <end position="324"/>
    </location>
</feature>
<dbReference type="STRING" id="4781.A0A0P1A467"/>
<dbReference type="Gene3D" id="1.10.720.30">
    <property type="entry name" value="SAP domain"/>
    <property type="match status" value="1"/>
</dbReference>
<dbReference type="RefSeq" id="XP_024571653.1">
    <property type="nucleotide sequence ID" value="XM_024722471.1"/>
</dbReference>
<evidence type="ECO:0000313" key="4">
    <source>
        <dbReference type="Proteomes" id="UP000054928"/>
    </source>
</evidence>
<dbReference type="InterPro" id="IPR012677">
    <property type="entry name" value="Nucleotide-bd_a/b_plait_sf"/>
</dbReference>
<dbReference type="OMA" id="VDHTAME"/>
<feature type="region of interest" description="Disordered" evidence="1">
    <location>
        <begin position="116"/>
        <end position="136"/>
    </location>
</feature>
<dbReference type="SUPFAM" id="SSF68906">
    <property type="entry name" value="SAP domain"/>
    <property type="match status" value="1"/>
</dbReference>